<gene>
    <name evidence="1" type="ORF">TDIS_0856</name>
</gene>
<organism evidence="1 2">
    <name type="scientific">Thermosulfurimonas dismutans</name>
    <dbReference type="NCBI Taxonomy" id="999894"/>
    <lineage>
        <taxon>Bacteria</taxon>
        <taxon>Pseudomonadati</taxon>
        <taxon>Thermodesulfobacteriota</taxon>
        <taxon>Thermodesulfobacteria</taxon>
        <taxon>Thermodesulfobacteriales</taxon>
        <taxon>Thermodesulfobacteriaceae</taxon>
        <taxon>Thermosulfurimonas</taxon>
    </lineage>
</organism>
<dbReference type="Proteomes" id="UP000078390">
    <property type="component" value="Unassembled WGS sequence"/>
</dbReference>
<keyword evidence="2" id="KW-1185">Reference proteome</keyword>
<sequence>MPPRYIIEKKIPRIAILNIADHSRLTDMTKCSLGPMATDVLHNVVAKMGRYEVVERAQAKKIAAELGYQESHGVDWEVIEGKYFALGKDIDYVIVGSINRVTPKIDKDIELKTCTEEVETSVSLRIIDLSSGRTVTSFNVADKAANVKSITQSCIITCGLVQEALENTLARWVPVKIQEAIPIYGYISKIMSNYSNEKLTKIAYINLGTNDGLKPGDKVIIMELRRERDPISGKEKLRYIDLGKATVTETGLHPDEAIIVIDDPILAKKVKVGFLVQTTAERARRLAEQERTKEQLKVIFQKFIK</sequence>
<dbReference type="STRING" id="999894.TDIS_0856"/>
<evidence type="ECO:0000313" key="2">
    <source>
        <dbReference type="Proteomes" id="UP000078390"/>
    </source>
</evidence>
<dbReference type="EMBL" id="LWLG01000004">
    <property type="protein sequence ID" value="OAQ20930.1"/>
    <property type="molecule type" value="Genomic_DNA"/>
</dbReference>
<accession>A0A179D4C5</accession>
<reference evidence="1 2" key="1">
    <citation type="submission" date="2016-04" db="EMBL/GenBank/DDBJ databases">
        <title>Genome analysis of Thermosulfurimonas dismutans, the first thermophilic sulfur-disproportionating bacterium of the phylum Thermodesulfobacteria.</title>
        <authorList>
            <person name="Mardanov A.V."/>
            <person name="Beletsky A.V."/>
            <person name="Kadnikov V.V."/>
            <person name="Slobodkin A.I."/>
            <person name="Ravin N.V."/>
        </authorList>
    </citation>
    <scope>NUCLEOTIDE SEQUENCE [LARGE SCALE GENOMIC DNA]</scope>
    <source>
        <strain evidence="1 2">S95</strain>
    </source>
</reference>
<name>A0A179D4C5_9BACT</name>
<dbReference type="AlphaFoldDB" id="A0A179D4C5"/>
<protein>
    <submittedName>
        <fullName evidence="1">Uncharacterized protein</fullName>
    </submittedName>
</protein>
<dbReference type="Gene3D" id="3.40.50.10610">
    <property type="entry name" value="ABC-type transport auxiliary lipoprotein component"/>
    <property type="match status" value="1"/>
</dbReference>
<evidence type="ECO:0000313" key="1">
    <source>
        <dbReference type="EMBL" id="OAQ20930.1"/>
    </source>
</evidence>
<proteinExistence type="predicted"/>
<comment type="caution">
    <text evidence="1">The sequence shown here is derived from an EMBL/GenBank/DDBJ whole genome shotgun (WGS) entry which is preliminary data.</text>
</comment>